<sequence>HLTTTICSTVTSCQRSARIIAGTFVKALYVLSDFSSIGFSAPHAVVFQAVAGASSSMLVANDDDVIESLEKEDDESSNKERCLMFEGCRVLVSVLEGHYPDLVKDVREFVNELQRINLLNEERWTFVLANLDHEMEKRLEQIRAESEKTVNAAHLDDKTRLDIIAEKSRLITSSVYRILDDLYERTCLREPTTQNERAFVQLYGEKLQAVFEQSRANRKSPEKSWAPFKHLSKSNIPIPGQENIEFSEVVTIDRVLKNALVLPTKTRPKKIAFIGSEGK</sequence>
<dbReference type="Proteomes" id="UP000230423">
    <property type="component" value="Unassembled WGS sequence"/>
</dbReference>
<dbReference type="PANTHER" id="PTHR11139:SF119">
    <property type="entry name" value="SERINE_THREONINE-PROTEIN KINASE SMG1"/>
    <property type="match status" value="1"/>
</dbReference>
<dbReference type="GO" id="GO:0031929">
    <property type="term" value="P:TOR signaling"/>
    <property type="evidence" value="ECO:0007669"/>
    <property type="project" value="TreeGrafter"/>
</dbReference>
<dbReference type="AlphaFoldDB" id="A0A2G9T9V7"/>
<organism evidence="1 2">
    <name type="scientific">Teladorsagia circumcincta</name>
    <name type="common">Brown stomach worm</name>
    <name type="synonym">Ostertagia circumcincta</name>
    <dbReference type="NCBI Taxonomy" id="45464"/>
    <lineage>
        <taxon>Eukaryota</taxon>
        <taxon>Metazoa</taxon>
        <taxon>Ecdysozoa</taxon>
        <taxon>Nematoda</taxon>
        <taxon>Chromadorea</taxon>
        <taxon>Rhabditida</taxon>
        <taxon>Rhabditina</taxon>
        <taxon>Rhabditomorpha</taxon>
        <taxon>Strongyloidea</taxon>
        <taxon>Trichostrongylidae</taxon>
        <taxon>Teladorsagia</taxon>
    </lineage>
</organism>
<dbReference type="GO" id="GO:0031931">
    <property type="term" value="C:TORC1 complex"/>
    <property type="evidence" value="ECO:0007669"/>
    <property type="project" value="TreeGrafter"/>
</dbReference>
<dbReference type="OrthoDB" id="10065496at2759"/>
<proteinExistence type="predicted"/>
<dbReference type="InterPro" id="IPR050517">
    <property type="entry name" value="DDR_Repair_Kinase"/>
</dbReference>
<gene>
    <name evidence="1" type="ORF">TELCIR_23925</name>
</gene>
<keyword evidence="2" id="KW-1185">Reference proteome</keyword>
<protein>
    <submittedName>
        <fullName evidence="1">Uncharacterized protein</fullName>
    </submittedName>
</protein>
<accession>A0A2G9T9V7</accession>
<dbReference type="GO" id="GO:0016242">
    <property type="term" value="P:negative regulation of macroautophagy"/>
    <property type="evidence" value="ECO:0007669"/>
    <property type="project" value="TreeGrafter"/>
</dbReference>
<evidence type="ECO:0000313" key="1">
    <source>
        <dbReference type="EMBL" id="PIO54705.1"/>
    </source>
</evidence>
<evidence type="ECO:0000313" key="2">
    <source>
        <dbReference type="Proteomes" id="UP000230423"/>
    </source>
</evidence>
<dbReference type="GO" id="GO:0005634">
    <property type="term" value="C:nucleus"/>
    <property type="evidence" value="ECO:0007669"/>
    <property type="project" value="TreeGrafter"/>
</dbReference>
<dbReference type="GO" id="GO:0004674">
    <property type="term" value="F:protein serine/threonine kinase activity"/>
    <property type="evidence" value="ECO:0007669"/>
    <property type="project" value="TreeGrafter"/>
</dbReference>
<dbReference type="GO" id="GO:0031932">
    <property type="term" value="C:TORC2 complex"/>
    <property type="evidence" value="ECO:0007669"/>
    <property type="project" value="TreeGrafter"/>
</dbReference>
<feature type="non-terminal residue" evidence="1">
    <location>
        <position position="279"/>
    </location>
</feature>
<feature type="non-terminal residue" evidence="1">
    <location>
        <position position="1"/>
    </location>
</feature>
<name>A0A2G9T9V7_TELCI</name>
<dbReference type="GO" id="GO:0005737">
    <property type="term" value="C:cytoplasm"/>
    <property type="evidence" value="ECO:0007669"/>
    <property type="project" value="TreeGrafter"/>
</dbReference>
<dbReference type="PANTHER" id="PTHR11139">
    <property type="entry name" value="ATAXIA TELANGIECTASIA MUTATED ATM -RELATED"/>
    <property type="match status" value="1"/>
</dbReference>
<dbReference type="EMBL" id="KZ393405">
    <property type="protein sequence ID" value="PIO54705.1"/>
    <property type="molecule type" value="Genomic_DNA"/>
</dbReference>
<reference evidence="1 2" key="1">
    <citation type="submission" date="2015-09" db="EMBL/GenBank/DDBJ databases">
        <title>Draft genome of the parasitic nematode Teladorsagia circumcincta isolate WARC Sus (inbred).</title>
        <authorList>
            <person name="Mitreva M."/>
        </authorList>
    </citation>
    <scope>NUCLEOTIDE SEQUENCE [LARGE SCALE GENOMIC DNA]</scope>
    <source>
        <strain evidence="1 2">S</strain>
    </source>
</reference>